<dbReference type="Pfam" id="PF26640">
    <property type="entry name" value="DUF8212"/>
    <property type="match status" value="1"/>
</dbReference>
<gene>
    <name evidence="3" type="ORF">ETB97_011694</name>
</gene>
<comment type="caution">
    <text evidence="3">The sequence shown here is derived from an EMBL/GenBank/DDBJ whole genome shotgun (WGS) entry which is preliminary data.</text>
</comment>
<accession>A0A8H6A8D8</accession>
<evidence type="ECO:0000313" key="4">
    <source>
        <dbReference type="Proteomes" id="UP000541154"/>
    </source>
</evidence>
<dbReference type="InterPro" id="IPR058525">
    <property type="entry name" value="DUF8212"/>
</dbReference>
<dbReference type="AlphaFoldDB" id="A0A8H6A8D8"/>
<keyword evidence="4" id="KW-1185">Reference proteome</keyword>
<dbReference type="EMBL" id="SPNV01000074">
    <property type="protein sequence ID" value="KAF5862420.1"/>
    <property type="molecule type" value="Genomic_DNA"/>
</dbReference>
<organism evidence="3 4">
    <name type="scientific">Petromyces alliaceus</name>
    <name type="common">Aspergillus alliaceus</name>
    <dbReference type="NCBI Taxonomy" id="209559"/>
    <lineage>
        <taxon>Eukaryota</taxon>
        <taxon>Fungi</taxon>
        <taxon>Dikarya</taxon>
        <taxon>Ascomycota</taxon>
        <taxon>Pezizomycotina</taxon>
        <taxon>Eurotiomycetes</taxon>
        <taxon>Eurotiomycetidae</taxon>
        <taxon>Eurotiales</taxon>
        <taxon>Aspergillaceae</taxon>
        <taxon>Aspergillus</taxon>
        <taxon>Aspergillus subgen. Circumdati</taxon>
    </lineage>
</organism>
<evidence type="ECO:0000259" key="2">
    <source>
        <dbReference type="Pfam" id="PF26640"/>
    </source>
</evidence>
<evidence type="ECO:0000259" key="1">
    <source>
        <dbReference type="Pfam" id="PF06985"/>
    </source>
</evidence>
<dbReference type="PANTHER" id="PTHR10622:SF12">
    <property type="entry name" value="HET DOMAIN-CONTAINING PROTEIN"/>
    <property type="match status" value="1"/>
</dbReference>
<proteinExistence type="predicted"/>
<dbReference type="PANTHER" id="PTHR10622">
    <property type="entry name" value="HET DOMAIN-CONTAINING PROTEIN"/>
    <property type="match status" value="1"/>
</dbReference>
<sequence>MPSLPVILSVIKTEEYGSRLYSSPSPVAYLDRNEQLATFSHTFEEDELSYQANGRTPSRALLRHLKSACKLAHEDGIPYMWSDIICASTHDLGRLSGEVNSMYGIYKWAEKCYAYLSDVTRLDELKSSKWFKMGWTLVQLVASREVIFLNKKGEEIARKSTHQSILFSATGIENMVLMNRTSLRNVCVAKRFSWAASRSTVSEVNMAYCLISLFGVSMDLEYNETLEAAFRRLQFKIMERFPDDLSIFAWACQSSGDSNKSQLLARSPSDFANCEQVTIRRYPSYLKVPVWNRRLITSGSDGAHLNLPILLKNNKCNIILNCSLPQAPPHFICNSLQVIPRREEWEEEWAGQYEYIRFQRSGLEAVSDRTIQQDVTRLVDECIYLRADGVAVPYRP</sequence>
<evidence type="ECO:0000313" key="3">
    <source>
        <dbReference type="EMBL" id="KAF5862420.1"/>
    </source>
</evidence>
<feature type="domain" description="DUF8212" evidence="2">
    <location>
        <begin position="229"/>
        <end position="251"/>
    </location>
</feature>
<protein>
    <recommendedName>
        <fullName evidence="5">Heterokaryon incompatibility domain-containing protein</fullName>
    </recommendedName>
</protein>
<reference evidence="3 4" key="1">
    <citation type="submission" date="2019-04" db="EMBL/GenBank/DDBJ databases">
        <title>Aspergillus burnettii sp. nov., novel species from soil in southeast Queensland.</title>
        <authorList>
            <person name="Gilchrist C.L.M."/>
            <person name="Pitt J.I."/>
            <person name="Lange L."/>
            <person name="Lacey H.J."/>
            <person name="Vuong D."/>
            <person name="Midgley D.J."/>
            <person name="Greenfield P."/>
            <person name="Bradbury M."/>
            <person name="Lacey E."/>
            <person name="Busk P.K."/>
            <person name="Pilgaard B."/>
            <person name="Chooi Y.H."/>
            <person name="Piggott A.M."/>
        </authorList>
    </citation>
    <scope>NUCLEOTIDE SEQUENCE [LARGE SCALE GENOMIC DNA]</scope>
    <source>
        <strain evidence="3 4">FRR 5400</strain>
    </source>
</reference>
<dbReference type="Pfam" id="PF06985">
    <property type="entry name" value="HET"/>
    <property type="match status" value="1"/>
</dbReference>
<feature type="domain" description="Heterokaryon incompatibility" evidence="1">
    <location>
        <begin position="57"/>
        <end position="121"/>
    </location>
</feature>
<dbReference type="Proteomes" id="UP000541154">
    <property type="component" value="Unassembled WGS sequence"/>
</dbReference>
<evidence type="ECO:0008006" key="5">
    <source>
        <dbReference type="Google" id="ProtNLM"/>
    </source>
</evidence>
<dbReference type="InterPro" id="IPR010730">
    <property type="entry name" value="HET"/>
</dbReference>
<name>A0A8H6A8D8_PETAA</name>